<dbReference type="RefSeq" id="WP_189445290.1">
    <property type="nucleotide sequence ID" value="NZ_BMZI01000006.1"/>
</dbReference>
<evidence type="ECO:0000313" key="1">
    <source>
        <dbReference type="EMBL" id="GHB27278.1"/>
    </source>
</evidence>
<sequence>MPTERSQLYYTCVFLHVSFQAVQASIAPSTLTTPCWLDSQMLKMLLRELKRSREASAPFADVHASLDTATYHCGLLMAQCPAALDRQLCRYHLEAIIVPLRQAVTRLSGNDVASHGTGKGRRIRDWLKR</sequence>
<proteinExistence type="predicted"/>
<comment type="caution">
    <text evidence="1">The sequence shown here is derived from an EMBL/GenBank/DDBJ whole genome shotgun (WGS) entry which is preliminary data.</text>
</comment>
<dbReference type="EMBL" id="BMZI01000006">
    <property type="protein sequence ID" value="GHB27278.1"/>
    <property type="molecule type" value="Genomic_DNA"/>
</dbReference>
<accession>A0ABQ3E901</accession>
<name>A0ABQ3E901_9GAMM</name>
<keyword evidence="2" id="KW-1185">Reference proteome</keyword>
<organism evidence="1 2">
    <name type="scientific">Salinicola rhizosphaerae</name>
    <dbReference type="NCBI Taxonomy" id="1443141"/>
    <lineage>
        <taxon>Bacteria</taxon>
        <taxon>Pseudomonadati</taxon>
        <taxon>Pseudomonadota</taxon>
        <taxon>Gammaproteobacteria</taxon>
        <taxon>Oceanospirillales</taxon>
        <taxon>Halomonadaceae</taxon>
        <taxon>Salinicola</taxon>
    </lineage>
</organism>
<evidence type="ECO:0000313" key="2">
    <source>
        <dbReference type="Proteomes" id="UP000646745"/>
    </source>
</evidence>
<reference evidence="2" key="1">
    <citation type="journal article" date="2019" name="Int. J. Syst. Evol. Microbiol.">
        <title>The Global Catalogue of Microorganisms (GCM) 10K type strain sequencing project: providing services to taxonomists for standard genome sequencing and annotation.</title>
        <authorList>
            <consortium name="The Broad Institute Genomics Platform"/>
            <consortium name="The Broad Institute Genome Sequencing Center for Infectious Disease"/>
            <person name="Wu L."/>
            <person name="Ma J."/>
        </authorList>
    </citation>
    <scope>NUCLEOTIDE SEQUENCE [LARGE SCALE GENOMIC DNA]</scope>
    <source>
        <strain evidence="2">KCTC 32998</strain>
    </source>
</reference>
<gene>
    <name evidence="1" type="ORF">GCM10009038_27430</name>
</gene>
<protein>
    <submittedName>
        <fullName evidence="1">Uncharacterized protein</fullName>
    </submittedName>
</protein>
<dbReference type="Proteomes" id="UP000646745">
    <property type="component" value="Unassembled WGS sequence"/>
</dbReference>